<feature type="transmembrane region" description="Helical" evidence="6">
    <location>
        <begin position="523"/>
        <end position="547"/>
    </location>
</feature>
<keyword evidence="3 6" id="KW-0812">Transmembrane</keyword>
<feature type="transmembrane region" description="Helical" evidence="6">
    <location>
        <begin position="60"/>
        <end position="80"/>
    </location>
</feature>
<feature type="domain" description="ABC3 transporter permease C-terminal" evidence="7">
    <location>
        <begin position="60"/>
        <end position="176"/>
    </location>
</feature>
<name>A0ABS4IN79_9BACL</name>
<feature type="transmembrane region" description="Helical" evidence="6">
    <location>
        <begin position="614"/>
        <end position="634"/>
    </location>
</feature>
<comment type="similarity">
    <text evidence="6">Belongs to the ABC-4 integral membrane protein family.</text>
</comment>
<reference evidence="8 9" key="1">
    <citation type="submission" date="2021-03" db="EMBL/GenBank/DDBJ databases">
        <title>Genomic Encyclopedia of Type Strains, Phase IV (KMG-IV): sequencing the most valuable type-strain genomes for metagenomic binning, comparative biology and taxonomic classification.</title>
        <authorList>
            <person name="Goeker M."/>
        </authorList>
    </citation>
    <scope>NUCLEOTIDE SEQUENCE [LARGE SCALE GENOMIC DNA]</scope>
    <source>
        <strain evidence="8 9">DSM 26048</strain>
    </source>
</reference>
<evidence type="ECO:0000256" key="2">
    <source>
        <dbReference type="ARBA" id="ARBA00022475"/>
    </source>
</evidence>
<keyword evidence="5 6" id="KW-0472">Membrane</keyword>
<evidence type="ECO:0000256" key="1">
    <source>
        <dbReference type="ARBA" id="ARBA00004651"/>
    </source>
</evidence>
<dbReference type="Pfam" id="PF02687">
    <property type="entry name" value="FtsX"/>
    <property type="match status" value="1"/>
</dbReference>
<comment type="subcellular location">
    <subcellularLocation>
        <location evidence="1 6">Cell membrane</location>
        <topology evidence="1 6">Multi-pass membrane protein</topology>
    </subcellularLocation>
</comment>
<keyword evidence="4 6" id="KW-1133">Transmembrane helix</keyword>
<dbReference type="PANTHER" id="PTHR46795:SF1">
    <property type="entry name" value="ABC TRANSPORTER PERMEASE PROTEIN"/>
    <property type="match status" value="1"/>
</dbReference>
<organism evidence="8 9">
    <name type="scientific">Paenibacillus eucommiae</name>
    <dbReference type="NCBI Taxonomy" id="1355755"/>
    <lineage>
        <taxon>Bacteria</taxon>
        <taxon>Bacillati</taxon>
        <taxon>Bacillota</taxon>
        <taxon>Bacilli</taxon>
        <taxon>Bacillales</taxon>
        <taxon>Paenibacillaceae</taxon>
        <taxon>Paenibacillus</taxon>
    </lineage>
</organism>
<dbReference type="RefSeq" id="WP_209969798.1">
    <property type="nucleotide sequence ID" value="NZ_JAGGLB010000002.1"/>
</dbReference>
<feature type="transmembrane region" description="Helical" evidence="6">
    <location>
        <begin position="195"/>
        <end position="216"/>
    </location>
</feature>
<evidence type="ECO:0000259" key="7">
    <source>
        <dbReference type="Pfam" id="PF02687"/>
    </source>
</evidence>
<dbReference type="InterPro" id="IPR027022">
    <property type="entry name" value="ABC_permease_BceB-typ"/>
</dbReference>
<sequence>MNFPQFAFNNVKRNGRAYIAYLLSSSFMVMIFFTYAVFIYHPEIKRNPMGPMTQAGMQVAAYVVYIFAIFFVLYSISVFLKSRNKEFGILMILGAKAGQINRLIFLENMLIGAISIVTGIASGLLLSKLFLLLSTKIISMDNLPFYWPIKAIMLTSACFIALFLFISLFTLLFIRKNRILELLKGNSKPKKEPKASILLSLFGAALLSVGFVTLRLGELSPMVIFVAAGSGIAGTYFFYSQLSVLLIRLLQRNRKRTWRGTNLLWISEMSYKIKDNARMLFLVTVVTSVACMSAGFVLAIDQTSKQAFLKNPFALNYTVYNDQFLPAELDHIESEIKAAGVDYKRFKAEISYSRVENSIPGNADIRYISVFSMSTFNELSEALDTRPVQELAKDSAVVLYTGKEIATGSEIKLEHAPGAVIVTDKRKVETLASLSYKEALLVVNDTVFEQMKESLISNETRPSIHYLYTVPAWDHLPAKDEAQSLIGSSLYEWNRNQLNDHQSENYLRIRADDYWNTKQATSLFSFIGIFVALIFSISTASFLYFKLHTELAADSRMYHALSKIGLSTREMSASATKQIAFLFFVPIVISTVQTLVVLSPILSYMKVSYVNQSTFIVALAFLAAQTIYFIIARLRYVNTLKKMMV</sequence>
<proteinExistence type="inferred from homology"/>
<keyword evidence="9" id="KW-1185">Reference proteome</keyword>
<evidence type="ECO:0000313" key="9">
    <source>
        <dbReference type="Proteomes" id="UP001519287"/>
    </source>
</evidence>
<dbReference type="InterPro" id="IPR003838">
    <property type="entry name" value="ABC3_permease_C"/>
</dbReference>
<dbReference type="Proteomes" id="UP001519287">
    <property type="component" value="Unassembled WGS sequence"/>
</dbReference>
<dbReference type="PIRSF" id="PIRSF018968">
    <property type="entry name" value="ABC_permease_BceB"/>
    <property type="match status" value="1"/>
</dbReference>
<keyword evidence="2 6" id="KW-1003">Cell membrane</keyword>
<feature type="transmembrane region" description="Helical" evidence="6">
    <location>
        <begin position="222"/>
        <end position="250"/>
    </location>
</feature>
<evidence type="ECO:0000256" key="6">
    <source>
        <dbReference type="PIRNR" id="PIRNR018968"/>
    </source>
</evidence>
<dbReference type="PANTHER" id="PTHR46795">
    <property type="entry name" value="ABC TRANSPORTER PERMEASE-RELATED-RELATED"/>
    <property type="match status" value="1"/>
</dbReference>
<feature type="transmembrane region" description="Helical" evidence="6">
    <location>
        <begin position="109"/>
        <end position="131"/>
    </location>
</feature>
<comment type="caution">
    <text evidence="8">The sequence shown here is derived from an EMBL/GenBank/DDBJ whole genome shotgun (WGS) entry which is preliminary data.</text>
</comment>
<evidence type="ECO:0000256" key="3">
    <source>
        <dbReference type="ARBA" id="ARBA00022692"/>
    </source>
</evidence>
<gene>
    <name evidence="8" type="ORF">J2Z66_000611</name>
</gene>
<feature type="transmembrane region" description="Helical" evidence="6">
    <location>
        <begin position="579"/>
        <end position="602"/>
    </location>
</feature>
<dbReference type="EMBL" id="JAGGLB010000002">
    <property type="protein sequence ID" value="MBP1989016.1"/>
    <property type="molecule type" value="Genomic_DNA"/>
</dbReference>
<keyword evidence="6" id="KW-0813">Transport</keyword>
<dbReference type="InterPro" id="IPR052536">
    <property type="entry name" value="ABC-4_Integral_Memb_Prot"/>
</dbReference>
<feature type="transmembrane region" description="Helical" evidence="6">
    <location>
        <begin position="151"/>
        <end position="174"/>
    </location>
</feature>
<feature type="transmembrane region" description="Helical" evidence="6">
    <location>
        <begin position="279"/>
        <end position="300"/>
    </location>
</feature>
<accession>A0ABS4IN79</accession>
<protein>
    <submittedName>
        <fullName evidence="8">ABC transport system permease protein</fullName>
    </submittedName>
</protein>
<evidence type="ECO:0000313" key="8">
    <source>
        <dbReference type="EMBL" id="MBP1989016.1"/>
    </source>
</evidence>
<evidence type="ECO:0000256" key="5">
    <source>
        <dbReference type="ARBA" id="ARBA00023136"/>
    </source>
</evidence>
<feature type="transmembrane region" description="Helical" evidence="6">
    <location>
        <begin position="18"/>
        <end position="40"/>
    </location>
</feature>
<evidence type="ECO:0000256" key="4">
    <source>
        <dbReference type="ARBA" id="ARBA00022989"/>
    </source>
</evidence>